<dbReference type="Gene3D" id="1.20.1440.20">
    <property type="entry name" value="LemA-like domain"/>
    <property type="match status" value="1"/>
</dbReference>
<organism evidence="6 7">
    <name type="scientific">Andreprevotia lacus DSM 23236</name>
    <dbReference type="NCBI Taxonomy" id="1121001"/>
    <lineage>
        <taxon>Bacteria</taxon>
        <taxon>Pseudomonadati</taxon>
        <taxon>Pseudomonadota</taxon>
        <taxon>Betaproteobacteria</taxon>
        <taxon>Neisseriales</taxon>
        <taxon>Chitinibacteraceae</taxon>
        <taxon>Andreprevotia</taxon>
    </lineage>
</organism>
<dbReference type="OrthoDB" id="9804152at2"/>
<dbReference type="PANTHER" id="PTHR34478:SF1">
    <property type="entry name" value="PROTEIN LEMA"/>
    <property type="match status" value="1"/>
</dbReference>
<evidence type="ECO:0000256" key="3">
    <source>
        <dbReference type="ARBA" id="ARBA00022692"/>
    </source>
</evidence>
<dbReference type="RefSeq" id="WP_084088595.1">
    <property type="nucleotide sequence ID" value="NZ_FWXD01000001.1"/>
</dbReference>
<protein>
    <submittedName>
        <fullName evidence="6">LemA protein</fullName>
    </submittedName>
</protein>
<keyword evidence="3" id="KW-0812">Transmembrane</keyword>
<proteinExistence type="inferred from homology"/>
<dbReference type="STRING" id="1121001.SAMN02745857_00112"/>
<dbReference type="Pfam" id="PF04011">
    <property type="entry name" value="LemA"/>
    <property type="match status" value="1"/>
</dbReference>
<comment type="subcellular location">
    <subcellularLocation>
        <location evidence="1">Membrane</location>
        <topology evidence="1">Single-pass membrane protein</topology>
    </subcellularLocation>
</comment>
<comment type="similarity">
    <text evidence="2">Belongs to the LemA family.</text>
</comment>
<dbReference type="AlphaFoldDB" id="A0A1W1WWQ1"/>
<evidence type="ECO:0000256" key="5">
    <source>
        <dbReference type="ARBA" id="ARBA00023136"/>
    </source>
</evidence>
<evidence type="ECO:0000313" key="7">
    <source>
        <dbReference type="Proteomes" id="UP000192761"/>
    </source>
</evidence>
<reference evidence="6 7" key="1">
    <citation type="submission" date="2017-04" db="EMBL/GenBank/DDBJ databases">
        <authorList>
            <person name="Afonso C.L."/>
            <person name="Miller P.J."/>
            <person name="Scott M.A."/>
            <person name="Spackman E."/>
            <person name="Goraichik I."/>
            <person name="Dimitrov K.M."/>
            <person name="Suarez D.L."/>
            <person name="Swayne D.E."/>
        </authorList>
    </citation>
    <scope>NUCLEOTIDE SEQUENCE [LARGE SCALE GENOMIC DNA]</scope>
    <source>
        <strain evidence="6 7">DSM 23236</strain>
    </source>
</reference>
<dbReference type="InterPro" id="IPR023353">
    <property type="entry name" value="LemA-like_dom_sf"/>
</dbReference>
<evidence type="ECO:0000256" key="2">
    <source>
        <dbReference type="ARBA" id="ARBA00008854"/>
    </source>
</evidence>
<gene>
    <name evidence="6" type="ORF">SAMN02745857_00112</name>
</gene>
<dbReference type="Proteomes" id="UP000192761">
    <property type="component" value="Unassembled WGS sequence"/>
</dbReference>
<evidence type="ECO:0000256" key="1">
    <source>
        <dbReference type="ARBA" id="ARBA00004167"/>
    </source>
</evidence>
<keyword evidence="7" id="KW-1185">Reference proteome</keyword>
<evidence type="ECO:0000313" key="6">
    <source>
        <dbReference type="EMBL" id="SMC16152.1"/>
    </source>
</evidence>
<accession>A0A1W1WWQ1</accession>
<dbReference type="EMBL" id="FWXD01000001">
    <property type="protein sequence ID" value="SMC16152.1"/>
    <property type="molecule type" value="Genomic_DNA"/>
</dbReference>
<dbReference type="PANTHER" id="PTHR34478">
    <property type="entry name" value="PROTEIN LEMA"/>
    <property type="match status" value="1"/>
</dbReference>
<keyword evidence="4" id="KW-1133">Transmembrane helix</keyword>
<keyword evidence="5" id="KW-0472">Membrane</keyword>
<dbReference type="InterPro" id="IPR007156">
    <property type="entry name" value="MamQ_LemA"/>
</dbReference>
<name>A0A1W1WWQ1_9NEIS</name>
<sequence>MPLVIFLCLLLVVFLYLVSIYNNLVSLKHGVSRAWANIDVLLKQRHDELLKLVEVCRHYMQFEASTLDAVMQARAGVARARETGNIAALGLAEGELRAGLSALYATVEAYPQLRSSDQFTHLAARITELETSIADRREVYNDAVNANNVRIDQFPNIVIARQCGFRAALLLQFAAPEKSDINLDKAFKS</sequence>
<evidence type="ECO:0000256" key="4">
    <source>
        <dbReference type="ARBA" id="ARBA00022989"/>
    </source>
</evidence>
<dbReference type="GO" id="GO:0016020">
    <property type="term" value="C:membrane"/>
    <property type="evidence" value="ECO:0007669"/>
    <property type="project" value="UniProtKB-SubCell"/>
</dbReference>
<dbReference type="SUPFAM" id="SSF140478">
    <property type="entry name" value="LemA-like"/>
    <property type="match status" value="1"/>
</dbReference>